<dbReference type="EMBL" id="MKKU01000357">
    <property type="protein sequence ID" value="RNF14614.1"/>
    <property type="molecule type" value="Genomic_DNA"/>
</dbReference>
<dbReference type="RefSeq" id="XP_029227206.1">
    <property type="nucleotide sequence ID" value="XM_029372761.1"/>
</dbReference>
<sequence length="232" mass="25591">MNGAGSSGNHIATTDSPTITKWSLIILVVLGSLALSIFVACVWFNFHWTRRIMGGLSIGLPFSQSRSVVAGNGVPRQVQAQGGENEQETLRGHALENRVRVRRHQGPQSYHLPDGHTTVYVDDFSRLPEAKPPPPTEEEMQQRREEAERVPSPVFYGRGSYLRRSMSSLFGSFRLQTTPRTPAAASVGSRVFSSPSRRDDRRGHGDSTSRRPNEPTNTSLSGVDPSKLDKPL</sequence>
<protein>
    <submittedName>
        <fullName evidence="3">Uncharacterized protein</fullName>
    </submittedName>
</protein>
<evidence type="ECO:0000256" key="2">
    <source>
        <dbReference type="SAM" id="Phobius"/>
    </source>
</evidence>
<gene>
    <name evidence="3" type="ORF">Tco025E_05871</name>
</gene>
<feature type="region of interest" description="Disordered" evidence="1">
    <location>
        <begin position="125"/>
        <end position="152"/>
    </location>
</feature>
<keyword evidence="2" id="KW-0812">Transmembrane</keyword>
<evidence type="ECO:0000256" key="1">
    <source>
        <dbReference type="SAM" id="MobiDB-lite"/>
    </source>
</evidence>
<dbReference type="OrthoDB" id="249403at2759"/>
<comment type="caution">
    <text evidence="3">The sequence shown here is derived from an EMBL/GenBank/DDBJ whole genome shotgun (WGS) entry which is preliminary data.</text>
</comment>
<dbReference type="Proteomes" id="UP000284403">
    <property type="component" value="Unassembled WGS sequence"/>
</dbReference>
<keyword evidence="2" id="KW-0472">Membrane</keyword>
<feature type="compositionally biased region" description="Basic and acidic residues" evidence="1">
    <location>
        <begin position="196"/>
        <end position="213"/>
    </location>
</feature>
<evidence type="ECO:0000313" key="4">
    <source>
        <dbReference type="Proteomes" id="UP000284403"/>
    </source>
</evidence>
<evidence type="ECO:0000313" key="3">
    <source>
        <dbReference type="EMBL" id="RNF14614.1"/>
    </source>
</evidence>
<feature type="region of interest" description="Disordered" evidence="1">
    <location>
        <begin position="176"/>
        <end position="232"/>
    </location>
</feature>
<feature type="transmembrane region" description="Helical" evidence="2">
    <location>
        <begin position="22"/>
        <end position="46"/>
    </location>
</feature>
<feature type="compositionally biased region" description="Basic and acidic residues" evidence="1">
    <location>
        <begin position="140"/>
        <end position="149"/>
    </location>
</feature>
<name>A0A3R7KSR5_9TRYP</name>
<keyword evidence="2" id="KW-1133">Transmembrane helix</keyword>
<dbReference type="GeneID" id="40319482"/>
<reference evidence="3 4" key="1">
    <citation type="journal article" date="2018" name="BMC Genomics">
        <title>Genomic comparison of Trypanosoma conorhini and Trypanosoma rangeli to Trypanosoma cruzi strains of high and low virulence.</title>
        <authorList>
            <person name="Bradwell K.R."/>
            <person name="Koparde V.N."/>
            <person name="Matveyev A.V."/>
            <person name="Serrano M.G."/>
            <person name="Alves J.M."/>
            <person name="Parikh H."/>
            <person name="Huang B."/>
            <person name="Lee V."/>
            <person name="Espinosa-Alvarez O."/>
            <person name="Ortiz P.A."/>
            <person name="Costa-Martins A.G."/>
            <person name="Teixeira M.M."/>
            <person name="Buck G.A."/>
        </authorList>
    </citation>
    <scope>NUCLEOTIDE SEQUENCE [LARGE SCALE GENOMIC DNA]</scope>
    <source>
        <strain evidence="3 4">025E</strain>
    </source>
</reference>
<proteinExistence type="predicted"/>
<dbReference type="AlphaFoldDB" id="A0A3R7KSR5"/>
<organism evidence="3 4">
    <name type="scientific">Trypanosoma conorhini</name>
    <dbReference type="NCBI Taxonomy" id="83891"/>
    <lineage>
        <taxon>Eukaryota</taxon>
        <taxon>Discoba</taxon>
        <taxon>Euglenozoa</taxon>
        <taxon>Kinetoplastea</taxon>
        <taxon>Metakinetoplastina</taxon>
        <taxon>Trypanosomatida</taxon>
        <taxon>Trypanosomatidae</taxon>
        <taxon>Trypanosoma</taxon>
    </lineage>
</organism>
<accession>A0A3R7KSR5</accession>
<keyword evidence="4" id="KW-1185">Reference proteome</keyword>